<dbReference type="InterPro" id="IPR023430">
    <property type="entry name" value="Pept_HybD-like_dom_sf"/>
</dbReference>
<dbReference type="Proteomes" id="UP000262004">
    <property type="component" value="Chromosome"/>
</dbReference>
<dbReference type="EMBL" id="MF153396">
    <property type="protein sequence ID" value="AST15079.1"/>
    <property type="molecule type" value="Genomic_DNA"/>
</dbReference>
<dbReference type="SUPFAM" id="SSF53163">
    <property type="entry name" value="HybD-like"/>
    <property type="match status" value="1"/>
</dbReference>
<dbReference type="GO" id="GO:0016485">
    <property type="term" value="P:protein processing"/>
    <property type="evidence" value="ECO:0007669"/>
    <property type="project" value="TreeGrafter"/>
</dbReference>
<sequence>MTTQYPERPLLPAPPPPGAILILACGNDLRGDDALGARFVAEIERQKQTLPPAWRDAIVTHWQLQWGPETALLLANRHTVCFVDAYAPNGIEASPHGAERAAAPPFVVTRLEPPDGTLAPLLASVGTHQVSPIALLAAARLLGLALPASLWQIAIRGEHFTLGAPLSALASRALAETLTWFWPWLVGETPICTNGTITLN</sequence>
<proteinExistence type="predicted"/>
<dbReference type="GO" id="GO:0008047">
    <property type="term" value="F:enzyme activator activity"/>
    <property type="evidence" value="ECO:0007669"/>
    <property type="project" value="InterPro"/>
</dbReference>
<dbReference type="PANTHER" id="PTHR30302:SF5">
    <property type="entry name" value="SLR1876 PROTEIN"/>
    <property type="match status" value="1"/>
</dbReference>
<organism evidence="1">
    <name type="scientific">Hydrogenophilus thermoluteolus</name>
    <name type="common">Pseudomonas hydrogenothermophila</name>
    <dbReference type="NCBI Taxonomy" id="297"/>
    <lineage>
        <taxon>Bacteria</taxon>
        <taxon>Pseudomonadati</taxon>
        <taxon>Pseudomonadota</taxon>
        <taxon>Hydrogenophilia</taxon>
        <taxon>Hydrogenophilales</taxon>
        <taxon>Hydrogenophilaceae</taxon>
        <taxon>Hydrogenophilus</taxon>
    </lineage>
</organism>
<dbReference type="OrthoDB" id="9808862at2"/>
<keyword evidence="3" id="KW-1185">Reference proteome</keyword>
<dbReference type="AlphaFoldDB" id="A0A288Y8U8"/>
<dbReference type="RefSeq" id="WP_119335402.1">
    <property type="nucleotide sequence ID" value="NZ_AP018558.1"/>
</dbReference>
<dbReference type="KEGG" id="htl:HPTL_1424"/>
<dbReference type="GO" id="GO:0004175">
    <property type="term" value="F:endopeptidase activity"/>
    <property type="evidence" value="ECO:0007669"/>
    <property type="project" value="TreeGrafter"/>
</dbReference>
<gene>
    <name evidence="2" type="primary">hoxW</name>
    <name evidence="2" type="ORF">HPTL_1424</name>
</gene>
<dbReference type="PANTHER" id="PTHR30302">
    <property type="entry name" value="HYDROGENASE 1 MATURATION PROTEASE"/>
    <property type="match status" value="1"/>
</dbReference>
<name>A0A288Y8U8_HYDTE</name>
<dbReference type="EMBL" id="AP018558">
    <property type="protein sequence ID" value="BBD77686.1"/>
    <property type="molecule type" value="Genomic_DNA"/>
</dbReference>
<accession>A0A288Y8U8</accession>
<reference evidence="2 3" key="2">
    <citation type="submission" date="2018-04" db="EMBL/GenBank/DDBJ databases">
        <title>Complete genome sequence of Hydrogenophilus thermoluteolus TH-1.</title>
        <authorList>
            <person name="Arai H."/>
        </authorList>
    </citation>
    <scope>NUCLEOTIDE SEQUENCE [LARGE SCALE GENOMIC DNA]</scope>
    <source>
        <strain evidence="2 3">TH-1</strain>
    </source>
</reference>
<evidence type="ECO:0000313" key="1">
    <source>
        <dbReference type="EMBL" id="AST15079.1"/>
    </source>
</evidence>
<evidence type="ECO:0000313" key="3">
    <source>
        <dbReference type="Proteomes" id="UP000262004"/>
    </source>
</evidence>
<dbReference type="Gene3D" id="3.40.50.1450">
    <property type="entry name" value="HybD-like"/>
    <property type="match status" value="1"/>
</dbReference>
<evidence type="ECO:0000313" key="2">
    <source>
        <dbReference type="EMBL" id="BBD77686.1"/>
    </source>
</evidence>
<reference evidence="1" key="1">
    <citation type="journal article" date="2017" name="Biochim. Biophys. Acta">
        <title>Enzymatic and spectroscopic properties of a thermostable [NiFe]hydrogenase performing H2-driven NAD+-reduction in the presence of O2.</title>
        <authorList>
            <person name="Preissler J."/>
            <person name="Wahlefeld S."/>
            <person name="Lorent C."/>
            <person name="Teutloff C."/>
            <person name="Horch M."/>
            <person name="Lauterbach L."/>
            <person name="Cramer S.P."/>
            <person name="Zebger I."/>
            <person name="Lenz O."/>
        </authorList>
    </citation>
    <scope>NUCLEOTIDE SEQUENCE</scope>
    <source>
        <strain evidence="1">TH-1</strain>
    </source>
</reference>
<dbReference type="InterPro" id="IPR000671">
    <property type="entry name" value="Peptidase_A31"/>
</dbReference>
<protein>
    <submittedName>
        <fullName evidence="1">HoxW</fullName>
    </submittedName>
    <submittedName>
        <fullName evidence="2">Hydrogenase maturation factor</fullName>
    </submittedName>
</protein>